<organism evidence="1 2">
    <name type="scientific">Trametes sanguinea</name>
    <dbReference type="NCBI Taxonomy" id="158606"/>
    <lineage>
        <taxon>Eukaryota</taxon>
        <taxon>Fungi</taxon>
        <taxon>Dikarya</taxon>
        <taxon>Basidiomycota</taxon>
        <taxon>Agaricomycotina</taxon>
        <taxon>Agaricomycetes</taxon>
        <taxon>Polyporales</taxon>
        <taxon>Polyporaceae</taxon>
        <taxon>Trametes</taxon>
    </lineage>
</organism>
<protein>
    <submittedName>
        <fullName evidence="1">Uncharacterized protein</fullName>
    </submittedName>
</protein>
<sequence length="87" mass="9648">MTPIQSRMFTWSKPSKLLGANLNSTLRDAVADATNVTRSNQPQASATISSLYSQFAVTDHIWGDPVDKRTSTSNEDLGFAFRLRIMI</sequence>
<dbReference type="Proteomes" id="UP001144978">
    <property type="component" value="Unassembled WGS sequence"/>
</dbReference>
<accession>A0ACC1MLQ7</accession>
<comment type="caution">
    <text evidence="1">The sequence shown here is derived from an EMBL/GenBank/DDBJ whole genome shotgun (WGS) entry which is preliminary data.</text>
</comment>
<gene>
    <name evidence="1" type="ORF">NUW54_g13591</name>
</gene>
<evidence type="ECO:0000313" key="2">
    <source>
        <dbReference type="Proteomes" id="UP001144978"/>
    </source>
</evidence>
<keyword evidence="2" id="KW-1185">Reference proteome</keyword>
<evidence type="ECO:0000313" key="1">
    <source>
        <dbReference type="EMBL" id="KAJ2967158.1"/>
    </source>
</evidence>
<proteinExistence type="predicted"/>
<reference evidence="1" key="1">
    <citation type="submission" date="2022-08" db="EMBL/GenBank/DDBJ databases">
        <title>Genome Sequence of Pycnoporus sanguineus.</title>
        <authorList>
            <person name="Buettner E."/>
        </authorList>
    </citation>
    <scope>NUCLEOTIDE SEQUENCE</scope>
    <source>
        <strain evidence="1">CG-C14</strain>
    </source>
</reference>
<dbReference type="EMBL" id="JANSHE010006412">
    <property type="protein sequence ID" value="KAJ2967158.1"/>
    <property type="molecule type" value="Genomic_DNA"/>
</dbReference>
<name>A0ACC1MLQ7_9APHY</name>